<dbReference type="EMBL" id="CP028940">
    <property type="protein sequence ID" value="QKM60872.1"/>
    <property type="molecule type" value="Genomic_DNA"/>
</dbReference>
<proteinExistence type="predicted"/>
<name>A0A6M9PLR4_9BURK</name>
<dbReference type="KEGG" id="pard:DN92_07430"/>
<protein>
    <submittedName>
        <fullName evidence="1">Uncharacterized protein</fullName>
    </submittedName>
</protein>
<dbReference type="Proteomes" id="UP000501090">
    <property type="component" value="Chromosome"/>
</dbReference>
<reference evidence="1 2" key="1">
    <citation type="submission" date="2018-04" db="EMBL/GenBank/DDBJ databases">
        <title>Polynucleobacter sp. UK-Long2-W17 genome.</title>
        <authorList>
            <person name="Hahn M.W."/>
        </authorList>
    </citation>
    <scope>NUCLEOTIDE SEQUENCE [LARGE SCALE GENOMIC DNA]</scope>
    <source>
        <strain evidence="1 2">UK-Long2-W17</strain>
    </source>
</reference>
<dbReference type="AlphaFoldDB" id="A0A6M9PLR4"/>
<keyword evidence="2" id="KW-1185">Reference proteome</keyword>
<accession>A0A6M9PLR4</accession>
<sequence>MILGDSFPKDLVLASIRRHIQPGAILKFRFVMDDDQEQEKRFLVLAVDDETLTCVINSNIPQLALKTPALLTCQVKLDRSRHEFMDWDSHIDCSRVRRYPTVEIEAQLIQNKNWILGKLHSELRDEVLTALKFSITESPVIINNCCSALSSADLER</sequence>
<evidence type="ECO:0000313" key="2">
    <source>
        <dbReference type="Proteomes" id="UP000501090"/>
    </source>
</evidence>
<evidence type="ECO:0000313" key="1">
    <source>
        <dbReference type="EMBL" id="QKM60872.1"/>
    </source>
</evidence>
<organism evidence="1 2">
    <name type="scientific">Polynucleobacter arcticus</name>
    <dbReference type="NCBI Taxonomy" id="1743165"/>
    <lineage>
        <taxon>Bacteria</taxon>
        <taxon>Pseudomonadati</taxon>
        <taxon>Pseudomonadota</taxon>
        <taxon>Betaproteobacteria</taxon>
        <taxon>Burkholderiales</taxon>
        <taxon>Burkholderiaceae</taxon>
        <taxon>Polynucleobacter</taxon>
    </lineage>
</organism>
<gene>
    <name evidence="1" type="ORF">DN92_07430</name>
</gene>